<keyword evidence="2" id="KW-1185">Reference proteome</keyword>
<evidence type="ECO:0000313" key="2">
    <source>
        <dbReference type="Proteomes" id="UP000784294"/>
    </source>
</evidence>
<feature type="non-terminal residue" evidence="1">
    <location>
        <position position="48"/>
    </location>
</feature>
<dbReference type="Proteomes" id="UP000784294">
    <property type="component" value="Unassembled WGS sequence"/>
</dbReference>
<gene>
    <name evidence="1" type="ORF">PXEA_LOCUS21252</name>
</gene>
<comment type="caution">
    <text evidence="1">The sequence shown here is derived from an EMBL/GenBank/DDBJ whole genome shotgun (WGS) entry which is preliminary data.</text>
</comment>
<accession>A0A448X4G5</accession>
<evidence type="ECO:0000313" key="1">
    <source>
        <dbReference type="EMBL" id="VEL27812.1"/>
    </source>
</evidence>
<protein>
    <submittedName>
        <fullName evidence="1">Uncharacterized protein</fullName>
    </submittedName>
</protein>
<proteinExistence type="predicted"/>
<name>A0A448X4G5_9PLAT</name>
<dbReference type="AlphaFoldDB" id="A0A448X4G5"/>
<reference evidence="1" key="1">
    <citation type="submission" date="2018-11" db="EMBL/GenBank/DDBJ databases">
        <authorList>
            <consortium name="Pathogen Informatics"/>
        </authorList>
    </citation>
    <scope>NUCLEOTIDE SEQUENCE</scope>
</reference>
<organism evidence="1 2">
    <name type="scientific">Protopolystoma xenopodis</name>
    <dbReference type="NCBI Taxonomy" id="117903"/>
    <lineage>
        <taxon>Eukaryota</taxon>
        <taxon>Metazoa</taxon>
        <taxon>Spiralia</taxon>
        <taxon>Lophotrochozoa</taxon>
        <taxon>Platyhelminthes</taxon>
        <taxon>Monogenea</taxon>
        <taxon>Polyopisthocotylea</taxon>
        <taxon>Polystomatidea</taxon>
        <taxon>Polystomatidae</taxon>
        <taxon>Protopolystoma</taxon>
    </lineage>
</organism>
<dbReference type="EMBL" id="CAAALY010090038">
    <property type="protein sequence ID" value="VEL27812.1"/>
    <property type="molecule type" value="Genomic_DNA"/>
</dbReference>
<sequence length="48" mass="5187">MCVLLSQFYCGPITLGIYPNHSLSIGLSDSGLQSGSLHCLVDLFIIFL</sequence>